<name>A0A2Z6PFE2_TRISU</name>
<evidence type="ECO:0000313" key="1">
    <source>
        <dbReference type="EMBL" id="GAU48492.1"/>
    </source>
</evidence>
<accession>A0A2Z6PFE2</accession>
<proteinExistence type="predicted"/>
<gene>
    <name evidence="1" type="ORF">TSUD_291770</name>
</gene>
<evidence type="ECO:0000313" key="2">
    <source>
        <dbReference type="Proteomes" id="UP000242715"/>
    </source>
</evidence>
<dbReference type="Proteomes" id="UP000242715">
    <property type="component" value="Unassembled WGS sequence"/>
</dbReference>
<keyword evidence="2" id="KW-1185">Reference proteome</keyword>
<dbReference type="AlphaFoldDB" id="A0A2Z6PFE2"/>
<sequence>MAEDSNPARALTSMEVGEGEWRDRDHILSGETDSSLLPQQTIEQKVWLTSASELRARQAQATSFPLPTRLEREVFVPTFLVFKQCLFTAGKEKPQRTKQIHDELFTRTRFSKNLAGLSLLAWKKGQRVLLLTQLCDIAIADKGSIRVPPPLLKGQAEEQPLGRL</sequence>
<organism evidence="1 2">
    <name type="scientific">Trifolium subterraneum</name>
    <name type="common">Subterranean clover</name>
    <dbReference type="NCBI Taxonomy" id="3900"/>
    <lineage>
        <taxon>Eukaryota</taxon>
        <taxon>Viridiplantae</taxon>
        <taxon>Streptophyta</taxon>
        <taxon>Embryophyta</taxon>
        <taxon>Tracheophyta</taxon>
        <taxon>Spermatophyta</taxon>
        <taxon>Magnoliopsida</taxon>
        <taxon>eudicotyledons</taxon>
        <taxon>Gunneridae</taxon>
        <taxon>Pentapetalae</taxon>
        <taxon>rosids</taxon>
        <taxon>fabids</taxon>
        <taxon>Fabales</taxon>
        <taxon>Fabaceae</taxon>
        <taxon>Papilionoideae</taxon>
        <taxon>50 kb inversion clade</taxon>
        <taxon>NPAAA clade</taxon>
        <taxon>Hologalegina</taxon>
        <taxon>IRL clade</taxon>
        <taxon>Trifolieae</taxon>
        <taxon>Trifolium</taxon>
    </lineage>
</organism>
<reference evidence="2" key="1">
    <citation type="journal article" date="2017" name="Front. Plant Sci.">
        <title>Climate Clever Clovers: New Paradigm to Reduce the Environmental Footprint of Ruminants by Breeding Low Methanogenic Forages Utilizing Haplotype Variation.</title>
        <authorList>
            <person name="Kaur P."/>
            <person name="Appels R."/>
            <person name="Bayer P.E."/>
            <person name="Keeble-Gagnere G."/>
            <person name="Wang J."/>
            <person name="Hirakawa H."/>
            <person name="Shirasawa K."/>
            <person name="Vercoe P."/>
            <person name="Stefanova K."/>
            <person name="Durmic Z."/>
            <person name="Nichols P."/>
            <person name="Revell C."/>
            <person name="Isobe S.N."/>
            <person name="Edwards D."/>
            <person name="Erskine W."/>
        </authorList>
    </citation>
    <scope>NUCLEOTIDE SEQUENCE [LARGE SCALE GENOMIC DNA]</scope>
    <source>
        <strain evidence="2">cv. Daliak</strain>
    </source>
</reference>
<dbReference type="EMBL" id="DF974429">
    <property type="protein sequence ID" value="GAU48492.1"/>
    <property type="molecule type" value="Genomic_DNA"/>
</dbReference>
<protein>
    <submittedName>
        <fullName evidence="1">Uncharacterized protein</fullName>
    </submittedName>
</protein>